<evidence type="ECO:0000313" key="2">
    <source>
        <dbReference type="Proteomes" id="UP000603708"/>
    </source>
</evidence>
<dbReference type="SUPFAM" id="SSF53850">
    <property type="entry name" value="Periplasmic binding protein-like II"/>
    <property type="match status" value="1"/>
</dbReference>
<dbReference type="PANTHER" id="PTHR43649:SF30">
    <property type="entry name" value="ABC TRANSPORTER SUBSTRATE-BINDING PROTEIN"/>
    <property type="match status" value="1"/>
</dbReference>
<keyword evidence="2" id="KW-1185">Reference proteome</keyword>
<organism evidence="1 2">
    <name type="scientific">Streptomyces sulfonofaciens</name>
    <dbReference type="NCBI Taxonomy" id="68272"/>
    <lineage>
        <taxon>Bacteria</taxon>
        <taxon>Bacillati</taxon>
        <taxon>Actinomycetota</taxon>
        <taxon>Actinomycetes</taxon>
        <taxon>Kitasatosporales</taxon>
        <taxon>Streptomycetaceae</taxon>
        <taxon>Streptomyces</taxon>
    </lineage>
</organism>
<gene>
    <name evidence="1" type="ORF">GCM10018793_55580</name>
</gene>
<dbReference type="EMBL" id="BNCD01000020">
    <property type="protein sequence ID" value="GHH85888.1"/>
    <property type="molecule type" value="Genomic_DNA"/>
</dbReference>
<comment type="caution">
    <text evidence="1">The sequence shown here is derived from an EMBL/GenBank/DDBJ whole genome shotgun (WGS) entry which is preliminary data.</text>
</comment>
<dbReference type="Proteomes" id="UP000603708">
    <property type="component" value="Unassembled WGS sequence"/>
</dbReference>
<name>A0A919L6M8_9ACTN</name>
<reference evidence="1" key="1">
    <citation type="journal article" date="2014" name="Int. J. Syst. Evol. Microbiol.">
        <title>Complete genome sequence of Corynebacterium casei LMG S-19264T (=DSM 44701T), isolated from a smear-ripened cheese.</title>
        <authorList>
            <consortium name="US DOE Joint Genome Institute (JGI-PGF)"/>
            <person name="Walter F."/>
            <person name="Albersmeier A."/>
            <person name="Kalinowski J."/>
            <person name="Ruckert C."/>
        </authorList>
    </citation>
    <scope>NUCLEOTIDE SEQUENCE</scope>
    <source>
        <strain evidence="1">JCM 5069</strain>
    </source>
</reference>
<dbReference type="AlphaFoldDB" id="A0A919L6M8"/>
<dbReference type="InterPro" id="IPR006059">
    <property type="entry name" value="SBP"/>
</dbReference>
<dbReference type="RefSeq" id="WP_189936707.1">
    <property type="nucleotide sequence ID" value="NZ_BNCD01000020.1"/>
</dbReference>
<dbReference type="InterPro" id="IPR050490">
    <property type="entry name" value="Bact_solute-bd_prot1"/>
</dbReference>
<dbReference type="PANTHER" id="PTHR43649">
    <property type="entry name" value="ARABINOSE-BINDING PROTEIN-RELATED"/>
    <property type="match status" value="1"/>
</dbReference>
<dbReference type="PROSITE" id="PS51257">
    <property type="entry name" value="PROKAR_LIPOPROTEIN"/>
    <property type="match status" value="1"/>
</dbReference>
<evidence type="ECO:0000313" key="1">
    <source>
        <dbReference type="EMBL" id="GHH85888.1"/>
    </source>
</evidence>
<protein>
    <submittedName>
        <fullName evidence="1">Solute-binding protein</fullName>
    </submittedName>
</protein>
<proteinExistence type="predicted"/>
<dbReference type="Gene3D" id="3.40.190.10">
    <property type="entry name" value="Periplasmic binding protein-like II"/>
    <property type="match status" value="1"/>
</dbReference>
<accession>A0A919L6M8</accession>
<sequence>MGAVVRRHGRGLTAVAAALGLTAGLAACGHPGDSDGVTLRLVAADYGDSPANASQKYWTTLADRFEASHPGIRIKVAVYSWNDVDRRVKDMVARGDAPDIAQIGAYADYAAQDRLYSADDVLSIPTEANFLPALRTAGEVSRIQYGLPFVASTRLLFYNRTLFAKAGIGGPPTTWEELRDDAALLKAHGVKVPFALPLGPEEAQAETMMWLLSGGDGYVNDIGSYTLDSKQNVRTFTWLKDNLVGPGLTGPTPPARLDRAEAFAEFADGDVGMLNGHPTLMKTADDQGVKFGMVPLPGPDGRAKAAMGVADWMMAFKQGGHKAEIRTFLDYVYNDTNMLSFCREYDLLPVTTSASQAMSGAHSAGRLGPFLDELPSAELYPVAKTSWAAVSADIKKTIGSAVAPGADPASVLGALERSAQATDNAD</sequence>
<dbReference type="Pfam" id="PF01547">
    <property type="entry name" value="SBP_bac_1"/>
    <property type="match status" value="1"/>
</dbReference>
<reference evidence="1" key="2">
    <citation type="submission" date="2020-09" db="EMBL/GenBank/DDBJ databases">
        <authorList>
            <person name="Sun Q."/>
            <person name="Ohkuma M."/>
        </authorList>
    </citation>
    <scope>NUCLEOTIDE SEQUENCE</scope>
    <source>
        <strain evidence="1">JCM 5069</strain>
    </source>
</reference>